<evidence type="ECO:0000259" key="2">
    <source>
        <dbReference type="PROSITE" id="PS50222"/>
    </source>
</evidence>
<dbReference type="InterPro" id="IPR002048">
    <property type="entry name" value="EF_hand_dom"/>
</dbReference>
<dbReference type="OrthoDB" id="264015at2759"/>
<dbReference type="Proteomes" id="UP000271098">
    <property type="component" value="Unassembled WGS sequence"/>
</dbReference>
<dbReference type="InterPro" id="IPR018247">
    <property type="entry name" value="EF_Hand_1_Ca_BS"/>
</dbReference>
<feature type="domain" description="EF-hand" evidence="2">
    <location>
        <begin position="56"/>
        <end position="91"/>
    </location>
</feature>
<dbReference type="EMBL" id="UYRT01088279">
    <property type="protein sequence ID" value="VDN33554.1"/>
    <property type="molecule type" value="Genomic_DNA"/>
</dbReference>
<proteinExistence type="predicted"/>
<protein>
    <submittedName>
        <fullName evidence="5">EF-hand domain-containing protein</fullName>
    </submittedName>
</protein>
<keyword evidence="4" id="KW-1185">Reference proteome</keyword>
<dbReference type="SMART" id="SM00054">
    <property type="entry name" value="EFh"/>
    <property type="match status" value="2"/>
</dbReference>
<gene>
    <name evidence="3" type="ORF">GPUH_LOCUS19299</name>
</gene>
<evidence type="ECO:0000313" key="5">
    <source>
        <dbReference type="WBParaSite" id="GPUH_0001932401-mRNA-1"/>
    </source>
</evidence>
<dbReference type="InterPro" id="IPR011992">
    <property type="entry name" value="EF-hand-dom_pair"/>
</dbReference>
<dbReference type="Gene3D" id="1.10.238.10">
    <property type="entry name" value="EF-hand"/>
    <property type="match status" value="1"/>
</dbReference>
<sequence length="119" mass="13530">MGQNARTQSVSEIPITLTAEEMEAAQNRFKKLDKDNKGHITLNDLRHHFRKHGEKIDESLLHELLNEVDLNKNGEIELKEFYQLYSGLKGGQIAQNRLARYLDEFEPTPVSVLRSGGGV</sequence>
<dbReference type="PROSITE" id="PS50222">
    <property type="entry name" value="EF_HAND_2"/>
    <property type="match status" value="2"/>
</dbReference>
<evidence type="ECO:0000313" key="4">
    <source>
        <dbReference type="Proteomes" id="UP000271098"/>
    </source>
</evidence>
<accession>A0A183EEA8</accession>
<dbReference type="PROSITE" id="PS00018">
    <property type="entry name" value="EF_HAND_1"/>
    <property type="match status" value="1"/>
</dbReference>
<evidence type="ECO:0000313" key="3">
    <source>
        <dbReference type="EMBL" id="VDN33554.1"/>
    </source>
</evidence>
<dbReference type="Pfam" id="PF13499">
    <property type="entry name" value="EF-hand_7"/>
    <property type="match status" value="1"/>
</dbReference>
<dbReference type="WBParaSite" id="GPUH_0001932401-mRNA-1">
    <property type="protein sequence ID" value="GPUH_0001932401-mRNA-1"/>
    <property type="gene ID" value="GPUH_0001932401"/>
</dbReference>
<keyword evidence="1" id="KW-0106">Calcium</keyword>
<dbReference type="CDD" id="cd00051">
    <property type="entry name" value="EFh"/>
    <property type="match status" value="1"/>
</dbReference>
<reference evidence="5" key="1">
    <citation type="submission" date="2016-06" db="UniProtKB">
        <authorList>
            <consortium name="WormBaseParasite"/>
        </authorList>
    </citation>
    <scope>IDENTIFICATION</scope>
</reference>
<dbReference type="GO" id="GO:0005509">
    <property type="term" value="F:calcium ion binding"/>
    <property type="evidence" value="ECO:0007669"/>
    <property type="project" value="InterPro"/>
</dbReference>
<organism evidence="5">
    <name type="scientific">Gongylonema pulchrum</name>
    <dbReference type="NCBI Taxonomy" id="637853"/>
    <lineage>
        <taxon>Eukaryota</taxon>
        <taxon>Metazoa</taxon>
        <taxon>Ecdysozoa</taxon>
        <taxon>Nematoda</taxon>
        <taxon>Chromadorea</taxon>
        <taxon>Rhabditida</taxon>
        <taxon>Spirurina</taxon>
        <taxon>Spiruromorpha</taxon>
        <taxon>Spiruroidea</taxon>
        <taxon>Gongylonematidae</taxon>
        <taxon>Gongylonema</taxon>
    </lineage>
</organism>
<feature type="domain" description="EF-hand" evidence="2">
    <location>
        <begin position="20"/>
        <end position="55"/>
    </location>
</feature>
<reference evidence="3 4" key="2">
    <citation type="submission" date="2018-11" db="EMBL/GenBank/DDBJ databases">
        <authorList>
            <consortium name="Pathogen Informatics"/>
        </authorList>
    </citation>
    <scope>NUCLEOTIDE SEQUENCE [LARGE SCALE GENOMIC DNA]</scope>
</reference>
<dbReference type="AlphaFoldDB" id="A0A183EEA8"/>
<dbReference type="SUPFAM" id="SSF47473">
    <property type="entry name" value="EF-hand"/>
    <property type="match status" value="1"/>
</dbReference>
<name>A0A183EEA8_9BILA</name>
<evidence type="ECO:0000256" key="1">
    <source>
        <dbReference type="ARBA" id="ARBA00022837"/>
    </source>
</evidence>